<dbReference type="AlphaFoldDB" id="A0A0F9A7Z6"/>
<reference evidence="1" key="1">
    <citation type="journal article" date="2015" name="Nature">
        <title>Complex archaea that bridge the gap between prokaryotes and eukaryotes.</title>
        <authorList>
            <person name="Spang A."/>
            <person name="Saw J.H."/>
            <person name="Jorgensen S.L."/>
            <person name="Zaremba-Niedzwiedzka K."/>
            <person name="Martijn J."/>
            <person name="Lind A.E."/>
            <person name="van Eijk R."/>
            <person name="Schleper C."/>
            <person name="Guy L."/>
            <person name="Ettema T.J."/>
        </authorList>
    </citation>
    <scope>NUCLEOTIDE SEQUENCE</scope>
</reference>
<dbReference type="EMBL" id="LAZR01059198">
    <property type="protein sequence ID" value="KKK68311.1"/>
    <property type="molecule type" value="Genomic_DNA"/>
</dbReference>
<protein>
    <submittedName>
        <fullName evidence="1">Uncharacterized protein</fullName>
    </submittedName>
</protein>
<evidence type="ECO:0000313" key="1">
    <source>
        <dbReference type="EMBL" id="KKK68311.1"/>
    </source>
</evidence>
<accession>A0A0F9A7Z6</accession>
<gene>
    <name evidence="1" type="ORF">LCGC14_2945340</name>
</gene>
<sequence length="65" mass="8095">MYLKTRVTEFKRKRALRKIGTEIKYHPENFMEITSLIDIYKARYGIDFTIGRMNMEYQEQMRRKR</sequence>
<name>A0A0F9A7Z6_9ZZZZ</name>
<organism evidence="1">
    <name type="scientific">marine sediment metagenome</name>
    <dbReference type="NCBI Taxonomy" id="412755"/>
    <lineage>
        <taxon>unclassified sequences</taxon>
        <taxon>metagenomes</taxon>
        <taxon>ecological metagenomes</taxon>
    </lineage>
</organism>
<proteinExistence type="predicted"/>
<comment type="caution">
    <text evidence="1">The sequence shown here is derived from an EMBL/GenBank/DDBJ whole genome shotgun (WGS) entry which is preliminary data.</text>
</comment>